<organism evidence="2 3">
    <name type="scientific">Kribbella deserti</name>
    <dbReference type="NCBI Taxonomy" id="1926257"/>
    <lineage>
        <taxon>Bacteria</taxon>
        <taxon>Bacillati</taxon>
        <taxon>Actinomycetota</taxon>
        <taxon>Actinomycetes</taxon>
        <taxon>Propionibacteriales</taxon>
        <taxon>Kribbellaceae</taxon>
        <taxon>Kribbella</taxon>
    </lineage>
</organism>
<protein>
    <submittedName>
        <fullName evidence="2">Uncharacterized protein</fullName>
    </submittedName>
</protein>
<proteinExistence type="predicted"/>
<keyword evidence="1" id="KW-0812">Transmembrane</keyword>
<evidence type="ECO:0000313" key="3">
    <source>
        <dbReference type="Proteomes" id="UP001589890"/>
    </source>
</evidence>
<accession>A0ABV6QU02</accession>
<evidence type="ECO:0000256" key="1">
    <source>
        <dbReference type="SAM" id="Phobius"/>
    </source>
</evidence>
<name>A0ABV6QU02_9ACTN</name>
<comment type="caution">
    <text evidence="2">The sequence shown here is derived from an EMBL/GenBank/DDBJ whole genome shotgun (WGS) entry which is preliminary data.</text>
</comment>
<dbReference type="Proteomes" id="UP001589890">
    <property type="component" value="Unassembled WGS sequence"/>
</dbReference>
<keyword evidence="1" id="KW-0472">Membrane</keyword>
<evidence type="ECO:0000313" key="2">
    <source>
        <dbReference type="EMBL" id="MFC0628103.1"/>
    </source>
</evidence>
<gene>
    <name evidence="2" type="ORF">ACFFGN_28800</name>
</gene>
<dbReference type="EMBL" id="JBHLTC010000037">
    <property type="protein sequence ID" value="MFC0628103.1"/>
    <property type="molecule type" value="Genomic_DNA"/>
</dbReference>
<dbReference type="RefSeq" id="WP_380053695.1">
    <property type="nucleotide sequence ID" value="NZ_JBHLTC010000037.1"/>
</dbReference>
<keyword evidence="1" id="KW-1133">Transmembrane helix</keyword>
<feature type="transmembrane region" description="Helical" evidence="1">
    <location>
        <begin position="44"/>
        <end position="62"/>
    </location>
</feature>
<reference evidence="2 3" key="1">
    <citation type="submission" date="2024-09" db="EMBL/GenBank/DDBJ databases">
        <authorList>
            <person name="Sun Q."/>
            <person name="Mori K."/>
        </authorList>
    </citation>
    <scope>NUCLEOTIDE SEQUENCE [LARGE SCALE GENOMIC DNA]</scope>
    <source>
        <strain evidence="2 3">CGMCC 1.15906</strain>
    </source>
</reference>
<sequence>MTEQYDDVTRAFAQVDTLDVPTTLDPKVVAAGGRRRLRVRRTSVAVGGAALATGLVAVLAGVTGGGPAQGEAPFAGGPSTAGRTVTMDVHTGKAIPPHPADELVDRLAEELVRFGQKPRLLWPDPFNGGRVGIPVTNGTRAGYVGLVAELDPGKVAAANRQNGCAIAPYPYQGKAATCRKVGDHWEKVWTDSNQGRTVLIRFLTDKADVMLIQSQGYPSHREWAKDSPDLLPWHGDPLSPDYNGTTPRKIRPLAALPLTSDQQVTVARKLATLAR</sequence>
<keyword evidence="3" id="KW-1185">Reference proteome</keyword>